<keyword evidence="2" id="KW-0805">Transcription regulation</keyword>
<evidence type="ECO:0000256" key="1">
    <source>
        <dbReference type="ARBA" id="ARBA00010641"/>
    </source>
</evidence>
<keyword evidence="3" id="KW-0731">Sigma factor</keyword>
<dbReference type="GO" id="GO:0016987">
    <property type="term" value="F:sigma factor activity"/>
    <property type="evidence" value="ECO:0007669"/>
    <property type="project" value="UniProtKB-KW"/>
</dbReference>
<protein>
    <submittedName>
        <fullName evidence="8">RNA polymerase sigma24 factor</fullName>
    </submittedName>
</protein>
<dbReference type="InterPro" id="IPR013325">
    <property type="entry name" value="RNA_pol_sigma_r2"/>
</dbReference>
<dbReference type="PANTHER" id="PTHR43133">
    <property type="entry name" value="RNA POLYMERASE ECF-TYPE SIGMA FACTO"/>
    <property type="match status" value="1"/>
</dbReference>
<dbReference type="SUPFAM" id="SSF88946">
    <property type="entry name" value="Sigma2 domain of RNA polymerase sigma factors"/>
    <property type="match status" value="1"/>
</dbReference>
<organism evidence="8 9">
    <name type="scientific">Phytohabitans houttuyneae</name>
    <dbReference type="NCBI Taxonomy" id="1076126"/>
    <lineage>
        <taxon>Bacteria</taxon>
        <taxon>Bacillati</taxon>
        <taxon>Actinomycetota</taxon>
        <taxon>Actinomycetes</taxon>
        <taxon>Micromonosporales</taxon>
        <taxon>Micromonosporaceae</taxon>
    </lineage>
</organism>
<dbReference type="InterPro" id="IPR007627">
    <property type="entry name" value="RNA_pol_sigma70_r2"/>
</dbReference>
<dbReference type="EMBL" id="BLPF01000002">
    <property type="protein sequence ID" value="GFJ81548.1"/>
    <property type="molecule type" value="Genomic_DNA"/>
</dbReference>
<keyword evidence="9" id="KW-1185">Reference proteome</keyword>
<dbReference type="Gene3D" id="1.10.1740.10">
    <property type="match status" value="1"/>
</dbReference>
<evidence type="ECO:0000259" key="7">
    <source>
        <dbReference type="Pfam" id="PF08281"/>
    </source>
</evidence>
<dbReference type="Proteomes" id="UP000482800">
    <property type="component" value="Unassembled WGS sequence"/>
</dbReference>
<comment type="similarity">
    <text evidence="1">Belongs to the sigma-70 factor family. ECF subfamily.</text>
</comment>
<sequence length="168" mass="19183">MRGDDERQYVEYVTARQEVLRRAAYLMCGDGHRADDLVQNTITALYRHWHRARAADNIDAYVHRILVRKYLDDQRLAWSRVRLVAETPEAPASPAASVEEREVLRAALARLPRTQRTVLVLRFACDMSVDEVATVLRCSPGNVRSHTTRGLAALRHVYEIDELSTPDS</sequence>
<dbReference type="Pfam" id="PF04542">
    <property type="entry name" value="Sigma70_r2"/>
    <property type="match status" value="1"/>
</dbReference>
<dbReference type="InterPro" id="IPR036388">
    <property type="entry name" value="WH-like_DNA-bd_sf"/>
</dbReference>
<evidence type="ECO:0000256" key="3">
    <source>
        <dbReference type="ARBA" id="ARBA00023082"/>
    </source>
</evidence>
<dbReference type="SUPFAM" id="SSF88659">
    <property type="entry name" value="Sigma3 and sigma4 domains of RNA polymerase sigma factors"/>
    <property type="match status" value="1"/>
</dbReference>
<reference evidence="8 9" key="1">
    <citation type="submission" date="2020-03" db="EMBL/GenBank/DDBJ databases">
        <title>Whole genome shotgun sequence of Phytohabitans houttuyneae NBRC 108639.</title>
        <authorList>
            <person name="Komaki H."/>
            <person name="Tamura T."/>
        </authorList>
    </citation>
    <scope>NUCLEOTIDE SEQUENCE [LARGE SCALE GENOMIC DNA]</scope>
    <source>
        <strain evidence="8 9">NBRC 108639</strain>
    </source>
</reference>
<feature type="domain" description="RNA polymerase sigma factor 70 region 4 type 2" evidence="7">
    <location>
        <begin position="102"/>
        <end position="154"/>
    </location>
</feature>
<dbReference type="InterPro" id="IPR014325">
    <property type="entry name" value="RNA_pol_sigma-E_actinobac"/>
</dbReference>
<dbReference type="NCBIfam" id="TIGR02937">
    <property type="entry name" value="sigma70-ECF"/>
    <property type="match status" value="1"/>
</dbReference>
<keyword evidence="5" id="KW-0804">Transcription</keyword>
<name>A0A6V8KGL9_9ACTN</name>
<keyword evidence="4" id="KW-0238">DNA-binding</keyword>
<reference evidence="8 9" key="2">
    <citation type="submission" date="2020-03" db="EMBL/GenBank/DDBJ databases">
        <authorList>
            <person name="Ichikawa N."/>
            <person name="Kimura A."/>
            <person name="Kitahashi Y."/>
            <person name="Uohara A."/>
        </authorList>
    </citation>
    <scope>NUCLEOTIDE SEQUENCE [LARGE SCALE GENOMIC DNA]</scope>
    <source>
        <strain evidence="8 9">NBRC 108639</strain>
    </source>
</reference>
<dbReference type="GO" id="GO:0006352">
    <property type="term" value="P:DNA-templated transcription initiation"/>
    <property type="evidence" value="ECO:0007669"/>
    <property type="project" value="InterPro"/>
</dbReference>
<dbReference type="NCBIfam" id="TIGR02983">
    <property type="entry name" value="SigE-fam_strep"/>
    <property type="match status" value="1"/>
</dbReference>
<dbReference type="PANTHER" id="PTHR43133:SF50">
    <property type="entry name" value="ECF RNA POLYMERASE SIGMA FACTOR SIGM"/>
    <property type="match status" value="1"/>
</dbReference>
<dbReference type="InterPro" id="IPR013249">
    <property type="entry name" value="RNA_pol_sigma70_r4_t2"/>
</dbReference>
<dbReference type="RefSeq" id="WP_173060934.1">
    <property type="nucleotide sequence ID" value="NZ_BAABGO010000023.1"/>
</dbReference>
<evidence type="ECO:0000313" key="9">
    <source>
        <dbReference type="Proteomes" id="UP000482800"/>
    </source>
</evidence>
<dbReference type="AlphaFoldDB" id="A0A6V8KGL9"/>
<dbReference type="InterPro" id="IPR013324">
    <property type="entry name" value="RNA_pol_sigma_r3/r4-like"/>
</dbReference>
<dbReference type="GO" id="GO:0003677">
    <property type="term" value="F:DNA binding"/>
    <property type="evidence" value="ECO:0007669"/>
    <property type="project" value="UniProtKB-KW"/>
</dbReference>
<dbReference type="InterPro" id="IPR014284">
    <property type="entry name" value="RNA_pol_sigma-70_dom"/>
</dbReference>
<evidence type="ECO:0000259" key="6">
    <source>
        <dbReference type="Pfam" id="PF04542"/>
    </source>
</evidence>
<evidence type="ECO:0000256" key="5">
    <source>
        <dbReference type="ARBA" id="ARBA00023163"/>
    </source>
</evidence>
<proteinExistence type="inferred from homology"/>
<evidence type="ECO:0000256" key="4">
    <source>
        <dbReference type="ARBA" id="ARBA00023125"/>
    </source>
</evidence>
<dbReference type="Gene3D" id="1.10.10.10">
    <property type="entry name" value="Winged helix-like DNA-binding domain superfamily/Winged helix DNA-binding domain"/>
    <property type="match status" value="1"/>
</dbReference>
<evidence type="ECO:0000256" key="2">
    <source>
        <dbReference type="ARBA" id="ARBA00023015"/>
    </source>
</evidence>
<accession>A0A6V8KGL9</accession>
<gene>
    <name evidence="8" type="ORF">Phou_057280</name>
</gene>
<dbReference type="CDD" id="cd06171">
    <property type="entry name" value="Sigma70_r4"/>
    <property type="match status" value="1"/>
</dbReference>
<feature type="domain" description="RNA polymerase sigma-70 region 2" evidence="6">
    <location>
        <begin position="15"/>
        <end position="77"/>
    </location>
</feature>
<evidence type="ECO:0000313" key="8">
    <source>
        <dbReference type="EMBL" id="GFJ81548.1"/>
    </source>
</evidence>
<dbReference type="InterPro" id="IPR039425">
    <property type="entry name" value="RNA_pol_sigma-70-like"/>
</dbReference>
<dbReference type="Pfam" id="PF08281">
    <property type="entry name" value="Sigma70_r4_2"/>
    <property type="match status" value="1"/>
</dbReference>
<comment type="caution">
    <text evidence="8">The sequence shown here is derived from an EMBL/GenBank/DDBJ whole genome shotgun (WGS) entry which is preliminary data.</text>
</comment>